<dbReference type="InterPro" id="IPR051713">
    <property type="entry name" value="T-cell_Activation_Regulation"/>
</dbReference>
<evidence type="ECO:0000256" key="1">
    <source>
        <dbReference type="ARBA" id="ARBA00004251"/>
    </source>
</evidence>
<protein>
    <submittedName>
        <fullName evidence="14">Junctional adhesion molecule-like protein</fullName>
    </submittedName>
</protein>
<dbReference type="GO" id="GO:0042130">
    <property type="term" value="P:negative regulation of T cell proliferation"/>
    <property type="evidence" value="ECO:0007669"/>
    <property type="project" value="TreeGrafter"/>
</dbReference>
<dbReference type="GO" id="GO:0009897">
    <property type="term" value="C:external side of plasma membrane"/>
    <property type="evidence" value="ECO:0007669"/>
    <property type="project" value="TreeGrafter"/>
</dbReference>
<evidence type="ECO:0000313" key="15">
    <source>
        <dbReference type="Proteomes" id="UP000290572"/>
    </source>
</evidence>
<dbReference type="InterPro" id="IPR003598">
    <property type="entry name" value="Ig_sub2"/>
</dbReference>
<comment type="caution">
    <text evidence="14">The sequence shown here is derived from an EMBL/GenBank/DDBJ whole genome shotgun (WGS) entry which is preliminary data.</text>
</comment>
<evidence type="ECO:0000256" key="12">
    <source>
        <dbReference type="SAM" id="Phobius"/>
    </source>
</evidence>
<keyword evidence="8" id="KW-0675">Receptor</keyword>
<keyword evidence="15" id="KW-1185">Reference proteome</keyword>
<keyword evidence="5 12" id="KW-1133">Transmembrane helix</keyword>
<evidence type="ECO:0000256" key="6">
    <source>
        <dbReference type="ARBA" id="ARBA00023136"/>
    </source>
</evidence>
<organism evidence="14 15">
    <name type="scientific">Labeo rohita</name>
    <name type="common">Indian major carp</name>
    <name type="synonym">Cyprinus rohita</name>
    <dbReference type="NCBI Taxonomy" id="84645"/>
    <lineage>
        <taxon>Eukaryota</taxon>
        <taxon>Metazoa</taxon>
        <taxon>Chordata</taxon>
        <taxon>Craniata</taxon>
        <taxon>Vertebrata</taxon>
        <taxon>Euteleostomi</taxon>
        <taxon>Actinopterygii</taxon>
        <taxon>Neopterygii</taxon>
        <taxon>Teleostei</taxon>
        <taxon>Ostariophysi</taxon>
        <taxon>Cypriniformes</taxon>
        <taxon>Cyprinidae</taxon>
        <taxon>Labeoninae</taxon>
        <taxon>Labeonini</taxon>
        <taxon>Labeo</taxon>
    </lineage>
</organism>
<dbReference type="InterPro" id="IPR013783">
    <property type="entry name" value="Ig-like_fold"/>
</dbReference>
<evidence type="ECO:0000256" key="3">
    <source>
        <dbReference type="ARBA" id="ARBA00022692"/>
    </source>
</evidence>
<evidence type="ECO:0000256" key="5">
    <source>
        <dbReference type="ARBA" id="ARBA00022989"/>
    </source>
</evidence>
<feature type="transmembrane region" description="Helical" evidence="12">
    <location>
        <begin position="657"/>
        <end position="675"/>
    </location>
</feature>
<gene>
    <name evidence="14" type="ORF">ROHU_007076</name>
</gene>
<evidence type="ECO:0000256" key="9">
    <source>
        <dbReference type="ARBA" id="ARBA00023180"/>
    </source>
</evidence>
<accession>A0A498MMF7</accession>
<keyword evidence="7" id="KW-1015">Disulfide bond</keyword>
<dbReference type="EMBL" id="QBIY01012640">
    <property type="protein sequence ID" value="RXN20544.1"/>
    <property type="molecule type" value="Genomic_DNA"/>
</dbReference>
<feature type="transmembrane region" description="Helical" evidence="12">
    <location>
        <begin position="619"/>
        <end position="637"/>
    </location>
</feature>
<evidence type="ECO:0000256" key="10">
    <source>
        <dbReference type="ARBA" id="ARBA00023319"/>
    </source>
</evidence>
<dbReference type="InterPro" id="IPR003599">
    <property type="entry name" value="Ig_sub"/>
</dbReference>
<keyword evidence="3 12" id="KW-0812">Transmembrane</keyword>
<dbReference type="AlphaFoldDB" id="A0A498MMF7"/>
<evidence type="ECO:0000256" key="7">
    <source>
        <dbReference type="ARBA" id="ARBA00023157"/>
    </source>
</evidence>
<evidence type="ECO:0000256" key="4">
    <source>
        <dbReference type="ARBA" id="ARBA00022729"/>
    </source>
</evidence>
<feature type="transmembrane region" description="Helical" evidence="12">
    <location>
        <begin position="495"/>
        <end position="520"/>
    </location>
</feature>
<dbReference type="GO" id="GO:0006955">
    <property type="term" value="P:immune response"/>
    <property type="evidence" value="ECO:0007669"/>
    <property type="project" value="TreeGrafter"/>
</dbReference>
<comment type="subcellular location">
    <subcellularLocation>
        <location evidence="1">Cell membrane</location>
        <topology evidence="1">Single-pass type I membrane protein</topology>
    </subcellularLocation>
</comment>
<keyword evidence="9" id="KW-0325">Glycoprotein</keyword>
<feature type="region of interest" description="Disordered" evidence="11">
    <location>
        <begin position="576"/>
        <end position="611"/>
    </location>
</feature>
<sequence>MKRLKVEWTRTDSNNLVHLFIYGESRPEEQHEDYYERAHFFDDLVKDGIFSIRLDDLRAEDVGFYRCKVYSWKYVVETVVHIKDVEHLIISGSDHSISSVSVGENVTLNCSVENYIPPEEISWRKTNKHGDILVLVFEKTKSLSVDKRYTDRVEFFTDEIHKGNFSLRLKSIRTEDKGVYMCHVRNGRLSVDTTVIIERLICRHNVFVYLYGSAGVVLLNSLTLMTELILKIFNGERTVGDLRTVLFPSESLFAWFFLQEFKPGFFVRGPSGPLVVRLGGSLVLPCYVDEALPLKGLKVIWIKTDSNTLVHVYQDGESRPDAQYQDYYNRVNFFTDYIKNGNFSLHLKNVRAEDKGFYRCKVYTEQESDETLVQIKSVEHLLVSGSSHPISAYVGEDVTLNCSVDSHIPPEETDEVSWRKTDASITILGFEKNTIITDEQYRHRVEFFSAEISKGNFSLRLKNVRTEDKGVYMCYVSAGNFSANATVSLEQLGFSVFHILVLIFCIAASGSALLLSILWIQKNRSPNTVLAEFIRNKDGNMRALLDLVSDIGHDVLPPLQLIFLFYAFEAARRGQSEKDETRKENSGQSEKDETPKENSGQSEKDETPKEKPDLPFRRIVYISGSVGIVLVNSIALISELILNKINGERSVEDLRKVVFSSECLFAWFVLLLIIFEPFPDCTS</sequence>
<keyword evidence="2" id="KW-1003">Cell membrane</keyword>
<evidence type="ECO:0000259" key="13">
    <source>
        <dbReference type="PROSITE" id="PS50835"/>
    </source>
</evidence>
<evidence type="ECO:0000313" key="14">
    <source>
        <dbReference type="EMBL" id="RXN20544.1"/>
    </source>
</evidence>
<dbReference type="SMART" id="SM00409">
    <property type="entry name" value="IG"/>
    <property type="match status" value="3"/>
</dbReference>
<feature type="domain" description="Ig-like" evidence="13">
    <location>
        <begin position="1"/>
        <end position="69"/>
    </location>
</feature>
<evidence type="ECO:0000256" key="2">
    <source>
        <dbReference type="ARBA" id="ARBA00022475"/>
    </source>
</evidence>
<dbReference type="SMART" id="SM00406">
    <property type="entry name" value="IGv"/>
    <property type="match status" value="3"/>
</dbReference>
<proteinExistence type="predicted"/>
<dbReference type="PANTHER" id="PTHR25466:SF14">
    <property type="entry name" value="BUTYROPHILIN SUBFAMILY 2 MEMBER A2-LIKE-RELATED"/>
    <property type="match status" value="1"/>
</dbReference>
<dbReference type="GO" id="GO:0071222">
    <property type="term" value="P:cellular response to lipopolysaccharide"/>
    <property type="evidence" value="ECO:0007669"/>
    <property type="project" value="TreeGrafter"/>
</dbReference>
<dbReference type="GO" id="GO:0031295">
    <property type="term" value="P:T cell costimulation"/>
    <property type="evidence" value="ECO:0007669"/>
    <property type="project" value="TreeGrafter"/>
</dbReference>
<evidence type="ECO:0000256" key="8">
    <source>
        <dbReference type="ARBA" id="ARBA00023170"/>
    </source>
</evidence>
<feature type="domain" description="Ig-like" evidence="13">
    <location>
        <begin position="103"/>
        <end position="198"/>
    </location>
</feature>
<name>A0A498MMF7_LABRO</name>
<dbReference type="InterPro" id="IPR036179">
    <property type="entry name" value="Ig-like_dom_sf"/>
</dbReference>
<dbReference type="InterPro" id="IPR013106">
    <property type="entry name" value="Ig_V-set"/>
</dbReference>
<feature type="domain" description="Ig-like" evidence="13">
    <location>
        <begin position="263"/>
        <end position="379"/>
    </location>
</feature>
<dbReference type="PANTHER" id="PTHR25466">
    <property type="entry name" value="T-LYMPHOCYTE ACTIVATION ANTIGEN"/>
    <property type="match status" value="1"/>
</dbReference>
<dbReference type="GO" id="GO:0007166">
    <property type="term" value="P:cell surface receptor signaling pathway"/>
    <property type="evidence" value="ECO:0007669"/>
    <property type="project" value="TreeGrafter"/>
</dbReference>
<dbReference type="Pfam" id="PF07686">
    <property type="entry name" value="V-set"/>
    <property type="match status" value="3"/>
</dbReference>
<dbReference type="Gene3D" id="2.60.40.10">
    <property type="entry name" value="Immunoglobulins"/>
    <property type="match status" value="4"/>
</dbReference>
<keyword evidence="10" id="KW-0393">Immunoglobulin domain</keyword>
<reference evidence="14 15" key="1">
    <citation type="submission" date="2018-03" db="EMBL/GenBank/DDBJ databases">
        <title>Draft genome sequence of Rohu Carp (Labeo rohita).</title>
        <authorList>
            <person name="Das P."/>
            <person name="Kushwaha B."/>
            <person name="Joshi C.G."/>
            <person name="Kumar D."/>
            <person name="Nagpure N.S."/>
            <person name="Sahoo L."/>
            <person name="Das S.P."/>
            <person name="Bit A."/>
            <person name="Patnaik S."/>
            <person name="Meher P.K."/>
            <person name="Jayasankar P."/>
            <person name="Koringa P.G."/>
            <person name="Patel N.V."/>
            <person name="Hinsu A.T."/>
            <person name="Kumar R."/>
            <person name="Pandey M."/>
            <person name="Agarwal S."/>
            <person name="Srivastava S."/>
            <person name="Singh M."/>
            <person name="Iquebal M.A."/>
            <person name="Jaiswal S."/>
            <person name="Angadi U.B."/>
            <person name="Kumar N."/>
            <person name="Raza M."/>
            <person name="Shah T.M."/>
            <person name="Rai A."/>
            <person name="Jena J.K."/>
        </authorList>
    </citation>
    <scope>NUCLEOTIDE SEQUENCE [LARGE SCALE GENOMIC DNA]</scope>
    <source>
        <strain evidence="14">DASCIFA01</strain>
        <tissue evidence="14">Testis</tissue>
    </source>
</reference>
<feature type="transmembrane region" description="Helical" evidence="12">
    <location>
        <begin position="206"/>
        <end position="230"/>
    </location>
</feature>
<dbReference type="PROSITE" id="PS50835">
    <property type="entry name" value="IG_LIKE"/>
    <property type="match status" value="4"/>
</dbReference>
<feature type="domain" description="Ig-like" evidence="13">
    <location>
        <begin position="395"/>
        <end position="488"/>
    </location>
</feature>
<evidence type="ECO:0000256" key="11">
    <source>
        <dbReference type="SAM" id="MobiDB-lite"/>
    </source>
</evidence>
<dbReference type="InterPro" id="IPR007110">
    <property type="entry name" value="Ig-like_dom"/>
</dbReference>
<dbReference type="GO" id="GO:0042102">
    <property type="term" value="P:positive regulation of T cell proliferation"/>
    <property type="evidence" value="ECO:0007669"/>
    <property type="project" value="TreeGrafter"/>
</dbReference>
<dbReference type="SUPFAM" id="SSF48726">
    <property type="entry name" value="Immunoglobulin"/>
    <property type="match status" value="4"/>
</dbReference>
<dbReference type="Proteomes" id="UP000290572">
    <property type="component" value="Unassembled WGS sequence"/>
</dbReference>
<keyword evidence="6 12" id="KW-0472">Membrane</keyword>
<dbReference type="FunFam" id="2.60.40.10:FF:000142">
    <property type="entry name" value="V-set domain-containing T-cell activation inhibitor 1"/>
    <property type="match status" value="2"/>
</dbReference>
<dbReference type="SMART" id="SM00408">
    <property type="entry name" value="IGc2"/>
    <property type="match status" value="3"/>
</dbReference>
<keyword evidence="4" id="KW-0732">Signal</keyword>